<dbReference type="OrthoDB" id="2918at2759"/>
<dbReference type="Gene3D" id="3.90.550.10">
    <property type="entry name" value="Spore Coat Polysaccharide Biosynthesis Protein SpsA, Chain A"/>
    <property type="match status" value="1"/>
</dbReference>
<sequence>MESQGPASSSASPWGIRQIATNLREACAGAGLPCELVVNVDNPHEAGDWAEVAHASRGFVVPVFSANIHEARGYNRAARAARGKYLIIWQDDQLAPPAAASSPPSAWLRHLMALFRSRPQLGLVGMNTYRLCRDREPTNRFGATPWQPDPQTGVSWSFVQFVDFAPLVIRTSVFWSLGGLEEGFTRRGDCGIWGDWELSNRAWLSGWQLLSPEVVSSTCPIGGVTRYGQMSYQLELCEKVRQLNLESFRLSEAVDCPYGTEETSYGNCSWPGAGL</sequence>
<organism evidence="2">
    <name type="scientific">Volvox carteri f. nagariensis</name>
    <dbReference type="NCBI Taxonomy" id="3068"/>
    <lineage>
        <taxon>Eukaryota</taxon>
        <taxon>Viridiplantae</taxon>
        <taxon>Chlorophyta</taxon>
        <taxon>core chlorophytes</taxon>
        <taxon>Chlorophyceae</taxon>
        <taxon>CS clade</taxon>
        <taxon>Chlamydomonadales</taxon>
        <taxon>Volvocaceae</taxon>
        <taxon>Volvox</taxon>
    </lineage>
</organism>
<dbReference type="InParanoid" id="D8UAJ3"/>
<evidence type="ECO:0000313" key="1">
    <source>
        <dbReference type="EMBL" id="EFJ43334.1"/>
    </source>
</evidence>
<dbReference type="GO" id="GO:0016757">
    <property type="term" value="F:glycosyltransferase activity"/>
    <property type="evidence" value="ECO:0007669"/>
    <property type="project" value="UniProtKB-ARBA"/>
</dbReference>
<gene>
    <name evidence="1" type="ORF">VOLCADRAFT_106909</name>
</gene>
<dbReference type="AlphaFoldDB" id="D8UAJ3"/>
<accession>D8UAJ3</accession>
<dbReference type="SUPFAM" id="SSF53448">
    <property type="entry name" value="Nucleotide-diphospho-sugar transferases"/>
    <property type="match status" value="1"/>
</dbReference>
<evidence type="ECO:0008006" key="3">
    <source>
        <dbReference type="Google" id="ProtNLM"/>
    </source>
</evidence>
<dbReference type="Proteomes" id="UP000001058">
    <property type="component" value="Unassembled WGS sequence"/>
</dbReference>
<reference evidence="1 2" key="1">
    <citation type="journal article" date="2010" name="Science">
        <title>Genomic analysis of organismal complexity in the multicellular green alga Volvox carteri.</title>
        <authorList>
            <person name="Prochnik S.E."/>
            <person name="Umen J."/>
            <person name="Nedelcu A.M."/>
            <person name="Hallmann A."/>
            <person name="Miller S.M."/>
            <person name="Nishii I."/>
            <person name="Ferris P."/>
            <person name="Kuo A."/>
            <person name="Mitros T."/>
            <person name="Fritz-Laylin L.K."/>
            <person name="Hellsten U."/>
            <person name="Chapman J."/>
            <person name="Simakov O."/>
            <person name="Rensing S.A."/>
            <person name="Terry A."/>
            <person name="Pangilinan J."/>
            <person name="Kapitonov V."/>
            <person name="Jurka J."/>
            <person name="Salamov A."/>
            <person name="Shapiro H."/>
            <person name="Schmutz J."/>
            <person name="Grimwood J."/>
            <person name="Lindquist E."/>
            <person name="Lucas S."/>
            <person name="Grigoriev I.V."/>
            <person name="Schmitt R."/>
            <person name="Kirk D."/>
            <person name="Rokhsar D.S."/>
        </authorList>
    </citation>
    <scope>NUCLEOTIDE SEQUENCE [LARGE SCALE GENOMIC DNA]</scope>
    <source>
        <strain evidence="2">f. Nagariensis / Eve</strain>
    </source>
</reference>
<dbReference type="GeneID" id="9626430"/>
<protein>
    <recommendedName>
        <fullName evidence="3">Glycosyltransferase 2-like domain-containing protein</fullName>
    </recommendedName>
</protein>
<proteinExistence type="predicted"/>
<dbReference type="RefSeq" id="XP_002955694.1">
    <property type="nucleotide sequence ID" value="XM_002955648.1"/>
</dbReference>
<dbReference type="PANTHER" id="PTHR22916:SF3">
    <property type="entry name" value="UDP-GLCNAC:BETAGAL BETA-1,3-N-ACETYLGLUCOSAMINYLTRANSFERASE-LIKE PROTEIN 1"/>
    <property type="match status" value="1"/>
</dbReference>
<keyword evidence="2" id="KW-1185">Reference proteome</keyword>
<dbReference type="STRING" id="3068.D8UAJ3"/>
<dbReference type="InterPro" id="IPR029044">
    <property type="entry name" value="Nucleotide-diphossugar_trans"/>
</dbReference>
<dbReference type="PANTHER" id="PTHR22916">
    <property type="entry name" value="GLYCOSYLTRANSFERASE"/>
    <property type="match status" value="1"/>
</dbReference>
<dbReference type="eggNOG" id="ENOG502RRE5">
    <property type="taxonomic scope" value="Eukaryota"/>
</dbReference>
<evidence type="ECO:0000313" key="2">
    <source>
        <dbReference type="Proteomes" id="UP000001058"/>
    </source>
</evidence>
<dbReference type="EMBL" id="GL378374">
    <property type="protein sequence ID" value="EFJ43334.1"/>
    <property type="molecule type" value="Genomic_DNA"/>
</dbReference>
<dbReference type="KEGG" id="vcn:VOLCADRAFT_106909"/>
<feature type="non-terminal residue" evidence="1">
    <location>
        <position position="275"/>
    </location>
</feature>
<name>D8UAJ3_VOLCA</name>